<protein>
    <submittedName>
        <fullName evidence="2">Uncharacterized protein</fullName>
    </submittedName>
</protein>
<comment type="caution">
    <text evidence="2">The sequence shown here is derived from an EMBL/GenBank/DDBJ whole genome shotgun (WGS) entry which is preliminary data.</text>
</comment>
<gene>
    <name evidence="2" type="ORF">BGZ96_010874</name>
</gene>
<keyword evidence="3" id="KW-1185">Reference proteome</keyword>
<name>A0ABQ7JTL2_9FUNG</name>
<dbReference type="Proteomes" id="UP001194696">
    <property type="component" value="Unassembled WGS sequence"/>
</dbReference>
<sequence length="239" mass="25911">MVVTTVITVTMVITTGNPTGLTIRDQSQKLAIANPDGTPYYEKTNLCRKADCKKIASVTYVNLNGPCSPNPSDCAAALGSQYPPVETDTDETLTEKEYEDDEDEPEADESDADNASDSFEGLNNGGHHRHRHHHKRHGHHHHKKDGRYHHKHKPGFHHHKSRNHPWAGLCTSTGPVCGSEHFGCDFIPTALYYCDGVTGYPSYVGSCAYGCGGGGICDGLVTPNPGTTSDGGVKPHYDN</sequence>
<evidence type="ECO:0000256" key="1">
    <source>
        <dbReference type="SAM" id="MobiDB-lite"/>
    </source>
</evidence>
<feature type="compositionally biased region" description="Acidic residues" evidence="1">
    <location>
        <begin position="87"/>
        <end position="114"/>
    </location>
</feature>
<accession>A0ABQ7JTL2</accession>
<evidence type="ECO:0000313" key="2">
    <source>
        <dbReference type="EMBL" id="KAG0284784.1"/>
    </source>
</evidence>
<proteinExistence type="predicted"/>
<organism evidence="2 3">
    <name type="scientific">Linnemannia gamsii</name>
    <dbReference type="NCBI Taxonomy" id="64522"/>
    <lineage>
        <taxon>Eukaryota</taxon>
        <taxon>Fungi</taxon>
        <taxon>Fungi incertae sedis</taxon>
        <taxon>Mucoromycota</taxon>
        <taxon>Mortierellomycotina</taxon>
        <taxon>Mortierellomycetes</taxon>
        <taxon>Mortierellales</taxon>
        <taxon>Mortierellaceae</taxon>
        <taxon>Linnemannia</taxon>
    </lineage>
</organism>
<feature type="region of interest" description="Disordered" evidence="1">
    <location>
        <begin position="78"/>
        <end position="160"/>
    </location>
</feature>
<dbReference type="EMBL" id="JAAAIM010000732">
    <property type="protein sequence ID" value="KAG0284784.1"/>
    <property type="molecule type" value="Genomic_DNA"/>
</dbReference>
<evidence type="ECO:0000313" key="3">
    <source>
        <dbReference type="Proteomes" id="UP001194696"/>
    </source>
</evidence>
<reference evidence="2 3" key="1">
    <citation type="journal article" date="2020" name="Fungal Divers.">
        <title>Resolving the Mortierellaceae phylogeny through synthesis of multi-gene phylogenetics and phylogenomics.</title>
        <authorList>
            <person name="Vandepol N."/>
            <person name="Liber J."/>
            <person name="Desiro A."/>
            <person name="Na H."/>
            <person name="Kennedy M."/>
            <person name="Barry K."/>
            <person name="Grigoriev I.V."/>
            <person name="Miller A.N."/>
            <person name="O'Donnell K."/>
            <person name="Stajich J.E."/>
            <person name="Bonito G."/>
        </authorList>
    </citation>
    <scope>NUCLEOTIDE SEQUENCE [LARGE SCALE GENOMIC DNA]</scope>
    <source>
        <strain evidence="2 3">AD045</strain>
    </source>
</reference>
<feature type="compositionally biased region" description="Basic residues" evidence="1">
    <location>
        <begin position="126"/>
        <end position="160"/>
    </location>
</feature>